<dbReference type="InterPro" id="IPR051601">
    <property type="entry name" value="Serine_prot/Carboxylest_S33"/>
</dbReference>
<dbReference type="InterPro" id="IPR013595">
    <property type="entry name" value="Pept_S33_TAP-like_C"/>
</dbReference>
<sequence length="559" mass="58118">MRPRTTRPARTTTGTARLRGARRLALLAAVPVVLAGCSVGGGGGGGGSTGDDEAAPEPSAAAPSLDPTVRVPPSPELATFYSQELTWVGCESIDPPEGVTGQDHECTTVQVPLDYEDPGAGTMLLSLTRLPATGDDRLGSLLLNPGGPGGSGVDYALQAGLVTSEELREAYDVVGFDPRGVARSAGVDCLDDASYEDFLTADPSPDDPGELQTLEGLADRLAQGCADDRVAPYMDTVSAARDMDVLRAVLDDADLTFLGKSYGTVLGAVYAELFPDRVGRFVLDGAVDLTARPATDVTIDLEQVQGFEVALESFVADCLTQPDCPLSGSVDDGIGQVRALIASLDRVPLPTGDDARPLTQGLGVLAVVYPLYQYDAWPALRAGLEGALAGDGEVMLFLVDLFTERAEDGTYRGNTGEAIYAVNCLDGRSDPAGRAAITLEDIEGSAQEMAEAAPTFGPHIAYGGLPCVGWPFEPAAWPEIDGEGAPEIVVIGTSRDPATPQVWAERLAEQLVSGVLVTYDGDGHTAYGQTGAGCVDEAVDAFFVEGTVPEDGLACVADY</sequence>
<feature type="domain" description="Peptidase S33 tripeptidyl aminopeptidase-like C-terminal" evidence="6">
    <location>
        <begin position="454"/>
        <end position="555"/>
    </location>
</feature>
<evidence type="ECO:0000256" key="3">
    <source>
        <dbReference type="ARBA" id="ARBA00022801"/>
    </source>
</evidence>
<reference evidence="8" key="1">
    <citation type="journal article" date="2019" name="Int. J. Syst. Evol. Microbiol.">
        <title>The Global Catalogue of Microorganisms (GCM) 10K type strain sequencing project: providing services to taxonomists for standard genome sequencing and annotation.</title>
        <authorList>
            <consortium name="The Broad Institute Genomics Platform"/>
            <consortium name="The Broad Institute Genome Sequencing Center for Infectious Disease"/>
            <person name="Wu L."/>
            <person name="Ma J."/>
        </authorList>
    </citation>
    <scope>NUCLEOTIDE SEQUENCE [LARGE SCALE GENOMIC DNA]</scope>
    <source>
        <strain evidence="8">NCAIM B.02333</strain>
    </source>
</reference>
<dbReference type="Gene3D" id="3.40.50.1820">
    <property type="entry name" value="alpha/beta hydrolase"/>
    <property type="match status" value="1"/>
</dbReference>
<accession>A0ABV7WKA7</accession>
<dbReference type="PANTHER" id="PTHR43248">
    <property type="entry name" value="2-SUCCINYL-6-HYDROXY-2,4-CYCLOHEXADIENE-1-CARBOXYLATE SYNTHASE"/>
    <property type="match status" value="1"/>
</dbReference>
<dbReference type="PANTHER" id="PTHR43248:SF29">
    <property type="entry name" value="TRIPEPTIDYL AMINOPEPTIDASE"/>
    <property type="match status" value="1"/>
</dbReference>
<protein>
    <submittedName>
        <fullName evidence="7">Alpha/beta hydrolase</fullName>
    </submittedName>
</protein>
<dbReference type="GO" id="GO:0016787">
    <property type="term" value="F:hydrolase activity"/>
    <property type="evidence" value="ECO:0007669"/>
    <property type="project" value="UniProtKB-KW"/>
</dbReference>
<dbReference type="InterPro" id="IPR029058">
    <property type="entry name" value="AB_hydrolase_fold"/>
</dbReference>
<organism evidence="7 8">
    <name type="scientific">Aquipuribacter hungaricus</name>
    <dbReference type="NCBI Taxonomy" id="545624"/>
    <lineage>
        <taxon>Bacteria</taxon>
        <taxon>Bacillati</taxon>
        <taxon>Actinomycetota</taxon>
        <taxon>Actinomycetes</taxon>
        <taxon>Micrococcales</taxon>
        <taxon>Intrasporangiaceae</taxon>
        <taxon>Aquipuribacter</taxon>
    </lineage>
</organism>
<dbReference type="EMBL" id="JBHRWW010000011">
    <property type="protein sequence ID" value="MFC3689558.1"/>
    <property type="molecule type" value="Genomic_DNA"/>
</dbReference>
<evidence type="ECO:0000313" key="8">
    <source>
        <dbReference type="Proteomes" id="UP001595685"/>
    </source>
</evidence>
<proteinExistence type="inferred from homology"/>
<dbReference type="SUPFAM" id="SSF53474">
    <property type="entry name" value="alpha/beta-Hydrolases"/>
    <property type="match status" value="1"/>
</dbReference>
<keyword evidence="2" id="KW-0732">Signal</keyword>
<evidence type="ECO:0000259" key="6">
    <source>
        <dbReference type="Pfam" id="PF08386"/>
    </source>
</evidence>
<comment type="similarity">
    <text evidence="1">Belongs to the peptidase S33 family.</text>
</comment>
<evidence type="ECO:0000259" key="5">
    <source>
        <dbReference type="Pfam" id="PF00561"/>
    </source>
</evidence>
<feature type="domain" description="AB hydrolase-1" evidence="5">
    <location>
        <begin position="141"/>
        <end position="328"/>
    </location>
</feature>
<dbReference type="Pfam" id="PF08386">
    <property type="entry name" value="Abhydrolase_4"/>
    <property type="match status" value="1"/>
</dbReference>
<evidence type="ECO:0000313" key="7">
    <source>
        <dbReference type="EMBL" id="MFC3689558.1"/>
    </source>
</evidence>
<evidence type="ECO:0000256" key="1">
    <source>
        <dbReference type="ARBA" id="ARBA00010088"/>
    </source>
</evidence>
<dbReference type="Proteomes" id="UP001595685">
    <property type="component" value="Unassembled WGS sequence"/>
</dbReference>
<keyword evidence="3 7" id="KW-0378">Hydrolase</keyword>
<dbReference type="Pfam" id="PF00561">
    <property type="entry name" value="Abhydrolase_1"/>
    <property type="match status" value="1"/>
</dbReference>
<evidence type="ECO:0000256" key="4">
    <source>
        <dbReference type="SAM" id="MobiDB-lite"/>
    </source>
</evidence>
<keyword evidence="8" id="KW-1185">Reference proteome</keyword>
<dbReference type="InterPro" id="IPR000073">
    <property type="entry name" value="AB_hydrolase_1"/>
</dbReference>
<evidence type="ECO:0000256" key="2">
    <source>
        <dbReference type="ARBA" id="ARBA00022729"/>
    </source>
</evidence>
<dbReference type="RefSeq" id="WP_340294452.1">
    <property type="nucleotide sequence ID" value="NZ_JBBEOI010000159.1"/>
</dbReference>
<feature type="region of interest" description="Disordered" evidence="4">
    <location>
        <begin position="42"/>
        <end position="74"/>
    </location>
</feature>
<name>A0ABV7WKA7_9MICO</name>
<gene>
    <name evidence="7" type="ORF">ACFOLH_14500</name>
</gene>
<comment type="caution">
    <text evidence="7">The sequence shown here is derived from an EMBL/GenBank/DDBJ whole genome shotgun (WGS) entry which is preliminary data.</text>
</comment>